<gene>
    <name evidence="1" type="ORF">KZO77_10705</name>
</gene>
<accession>A0ABS6Y7K5</accession>
<keyword evidence="2" id="KW-1185">Reference proteome</keyword>
<evidence type="ECO:0000313" key="1">
    <source>
        <dbReference type="EMBL" id="MBW4755489.1"/>
    </source>
</evidence>
<name>A0ABS6Y7K5_9BACT</name>
<organism evidence="1 2">
    <name type="scientific">Prevotella melaninogenica</name>
    <dbReference type="NCBI Taxonomy" id="28132"/>
    <lineage>
        <taxon>Bacteria</taxon>
        <taxon>Pseudomonadati</taxon>
        <taxon>Bacteroidota</taxon>
        <taxon>Bacteroidia</taxon>
        <taxon>Bacteroidales</taxon>
        <taxon>Prevotellaceae</taxon>
        <taxon>Prevotella</taxon>
    </lineage>
</organism>
<protein>
    <submittedName>
        <fullName evidence="1">Uncharacterized protein</fullName>
    </submittedName>
</protein>
<sequence>MEIGQTIAFPMEKILSVRSAASGISMSLDRKYMVRSDRDTRTVVVTREK</sequence>
<comment type="caution">
    <text evidence="1">The sequence shown here is derived from an EMBL/GenBank/DDBJ whole genome shotgun (WGS) entry which is preliminary data.</text>
</comment>
<evidence type="ECO:0000313" key="2">
    <source>
        <dbReference type="Proteomes" id="UP000812077"/>
    </source>
</evidence>
<reference evidence="1 2" key="1">
    <citation type="submission" date="2021-07" db="EMBL/GenBank/DDBJ databases">
        <title>Genomic diversity and antimicrobial resistance of Prevotella spp. isolated from chronic lung disease airways.</title>
        <authorList>
            <person name="Webb K.A."/>
            <person name="Olagoke O.S."/>
            <person name="Baird T."/>
            <person name="Neill J."/>
            <person name="Pham A."/>
            <person name="Wells T.J."/>
            <person name="Ramsay K.A."/>
            <person name="Bell S.C."/>
            <person name="Sarovich D.S."/>
            <person name="Price E.P."/>
        </authorList>
    </citation>
    <scope>NUCLEOTIDE SEQUENCE [LARGE SCALE GENOMIC DNA]</scope>
    <source>
        <strain evidence="1 2">SCHI0027.S.6</strain>
    </source>
</reference>
<proteinExistence type="predicted"/>
<dbReference type="Proteomes" id="UP000812077">
    <property type="component" value="Unassembled WGS sequence"/>
</dbReference>
<dbReference type="EMBL" id="JAHXCP010000023">
    <property type="protein sequence ID" value="MBW4755489.1"/>
    <property type="molecule type" value="Genomic_DNA"/>
</dbReference>